<organism evidence="11">
    <name type="scientific">Oppiella nova</name>
    <dbReference type="NCBI Taxonomy" id="334625"/>
    <lineage>
        <taxon>Eukaryota</taxon>
        <taxon>Metazoa</taxon>
        <taxon>Ecdysozoa</taxon>
        <taxon>Arthropoda</taxon>
        <taxon>Chelicerata</taxon>
        <taxon>Arachnida</taxon>
        <taxon>Acari</taxon>
        <taxon>Acariformes</taxon>
        <taxon>Sarcoptiformes</taxon>
        <taxon>Oribatida</taxon>
        <taxon>Brachypylina</taxon>
        <taxon>Oppioidea</taxon>
        <taxon>Oppiidae</taxon>
        <taxon>Oppiella</taxon>
    </lineage>
</organism>
<evidence type="ECO:0000256" key="6">
    <source>
        <dbReference type="ARBA" id="ARBA00022833"/>
    </source>
</evidence>
<dbReference type="InterPro" id="IPR011249">
    <property type="entry name" value="Metalloenz_LuxS/M16"/>
</dbReference>
<dbReference type="GO" id="GO:0005739">
    <property type="term" value="C:mitochondrion"/>
    <property type="evidence" value="ECO:0007669"/>
    <property type="project" value="UniProtKB-SubCell"/>
</dbReference>
<accession>A0A7R9MKM9</accession>
<comment type="subcellular location">
    <subcellularLocation>
        <location evidence="2">Mitochondrion</location>
    </subcellularLocation>
</comment>
<evidence type="ECO:0000256" key="1">
    <source>
        <dbReference type="ARBA" id="ARBA00001947"/>
    </source>
</evidence>
<reference evidence="11" key="1">
    <citation type="submission" date="2020-11" db="EMBL/GenBank/DDBJ databases">
        <authorList>
            <person name="Tran Van P."/>
        </authorList>
    </citation>
    <scope>NUCLEOTIDE SEQUENCE</scope>
</reference>
<dbReference type="GO" id="GO:0004222">
    <property type="term" value="F:metalloendopeptidase activity"/>
    <property type="evidence" value="ECO:0007669"/>
    <property type="project" value="TreeGrafter"/>
</dbReference>
<dbReference type="GO" id="GO:0046872">
    <property type="term" value="F:metal ion binding"/>
    <property type="evidence" value="ECO:0007669"/>
    <property type="project" value="UniProtKB-KW"/>
</dbReference>
<evidence type="ECO:0000256" key="7">
    <source>
        <dbReference type="ARBA" id="ARBA00023049"/>
    </source>
</evidence>
<feature type="non-terminal residue" evidence="11">
    <location>
        <position position="1"/>
    </location>
</feature>
<evidence type="ECO:0000256" key="2">
    <source>
        <dbReference type="ARBA" id="ARBA00004173"/>
    </source>
</evidence>
<gene>
    <name evidence="11" type="ORF">ONB1V03_LOCUS18556</name>
</gene>
<dbReference type="InterPro" id="IPR050361">
    <property type="entry name" value="MPP/UQCRC_Complex"/>
</dbReference>
<dbReference type="PANTHER" id="PTHR11851:SF149">
    <property type="entry name" value="GH01077P"/>
    <property type="match status" value="1"/>
</dbReference>
<name>A0A7R9MKM9_9ACAR</name>
<dbReference type="InterPro" id="IPR011765">
    <property type="entry name" value="Pept_M16_N"/>
</dbReference>
<dbReference type="OrthoDB" id="10251424at2759"/>
<dbReference type="Pfam" id="PF00675">
    <property type="entry name" value="Peptidase_M16"/>
    <property type="match status" value="1"/>
</dbReference>
<dbReference type="PANTHER" id="PTHR11851">
    <property type="entry name" value="METALLOPROTEASE"/>
    <property type="match status" value="1"/>
</dbReference>
<dbReference type="Pfam" id="PF05193">
    <property type="entry name" value="Peptidase_M16_C"/>
    <property type="match status" value="1"/>
</dbReference>
<evidence type="ECO:0000256" key="5">
    <source>
        <dbReference type="ARBA" id="ARBA00022801"/>
    </source>
</evidence>
<keyword evidence="3" id="KW-0645">Protease</keyword>
<evidence type="ECO:0000313" key="11">
    <source>
        <dbReference type="EMBL" id="CAD7661996.1"/>
    </source>
</evidence>
<comment type="cofactor">
    <cofactor evidence="1">
        <name>Zn(2+)</name>
        <dbReference type="ChEBI" id="CHEBI:29105"/>
    </cofactor>
</comment>
<feature type="domain" description="Peptidase M16 C-terminal" evidence="10">
    <location>
        <begin position="170"/>
        <end position="353"/>
    </location>
</feature>
<dbReference type="Gene3D" id="3.30.830.10">
    <property type="entry name" value="Metalloenzyme, LuxS/M16 peptidase-like"/>
    <property type="match status" value="2"/>
</dbReference>
<dbReference type="EMBL" id="CAJPVJ010025873">
    <property type="protein sequence ID" value="CAG2179132.1"/>
    <property type="molecule type" value="Genomic_DNA"/>
</dbReference>
<evidence type="ECO:0000259" key="9">
    <source>
        <dbReference type="Pfam" id="PF00675"/>
    </source>
</evidence>
<dbReference type="AlphaFoldDB" id="A0A7R9MKM9"/>
<keyword evidence="8" id="KW-0496">Mitochondrion</keyword>
<evidence type="ECO:0000256" key="8">
    <source>
        <dbReference type="ARBA" id="ARBA00023128"/>
    </source>
</evidence>
<evidence type="ECO:0000256" key="3">
    <source>
        <dbReference type="ARBA" id="ARBA00022670"/>
    </source>
</evidence>
<keyword evidence="7" id="KW-0482">Metalloprotease</keyword>
<sequence length="439" mass="48183">VARFAHSAAAPLSRASQLTELGNGVRVVSEDLGGQTVTIGVSIDCGSRYESEDTAGVSSLVVHSLLSQSDEKALNAMGAELKARVGRDRLFLALRCLSRDVTKGIEILGQLVANPDFANVESARDRAFREMASVDANPEAVVMNGLHAMAFQNTGLALPPVGRSESLARLSRKDCENYVNLHFKGPRVVVAVAGDVDHDLCVKTVDKSLAKVNAFYDKSEIPALSRSRYTGSDLRVRDDAMPLAHIAIAVEGAPRDSSDSLALSLAATLFGRWDPSFGGGADSSSYMGLCSAADALTQGFRAFNISFADSGLFGAYFATERLKQEDLLWHATYEWKRFCTELTDNELRRAKNAFFTQLLRREETSEGVADVAGEHVLAFGRRVPLDEWRERVLGLSAARVRDVCNEHVWDRCPVVSAFGPIEQLEDYEIVRSKFYWFRY</sequence>
<keyword evidence="5" id="KW-0378">Hydrolase</keyword>
<keyword evidence="6" id="KW-0862">Zinc</keyword>
<evidence type="ECO:0000313" key="12">
    <source>
        <dbReference type="Proteomes" id="UP000728032"/>
    </source>
</evidence>
<dbReference type="InterPro" id="IPR007863">
    <property type="entry name" value="Peptidase_M16_C"/>
</dbReference>
<proteinExistence type="predicted"/>
<feature type="domain" description="Peptidase M16 N-terminal" evidence="9">
    <location>
        <begin position="26"/>
        <end position="159"/>
    </location>
</feature>
<dbReference type="EMBL" id="OC940698">
    <property type="protein sequence ID" value="CAD7661996.1"/>
    <property type="molecule type" value="Genomic_DNA"/>
</dbReference>
<evidence type="ECO:0000259" key="10">
    <source>
        <dbReference type="Pfam" id="PF05193"/>
    </source>
</evidence>
<keyword evidence="12" id="KW-1185">Reference proteome</keyword>
<dbReference type="GO" id="GO:0006627">
    <property type="term" value="P:protein processing involved in protein targeting to mitochondrion"/>
    <property type="evidence" value="ECO:0007669"/>
    <property type="project" value="TreeGrafter"/>
</dbReference>
<evidence type="ECO:0000256" key="4">
    <source>
        <dbReference type="ARBA" id="ARBA00022723"/>
    </source>
</evidence>
<dbReference type="SUPFAM" id="SSF63411">
    <property type="entry name" value="LuxS/MPP-like metallohydrolase"/>
    <property type="match status" value="2"/>
</dbReference>
<protein>
    <submittedName>
        <fullName evidence="11">Uncharacterized protein</fullName>
    </submittedName>
</protein>
<dbReference type="Proteomes" id="UP000728032">
    <property type="component" value="Unassembled WGS sequence"/>
</dbReference>
<keyword evidence="4" id="KW-0479">Metal-binding</keyword>